<dbReference type="Gene3D" id="2.60.490.10">
    <property type="entry name" value="atp-gated p2x4 ion channel domain"/>
    <property type="match status" value="1"/>
</dbReference>
<dbReference type="GO" id="GO:0070588">
    <property type="term" value="P:calcium ion transmembrane transport"/>
    <property type="evidence" value="ECO:0007669"/>
    <property type="project" value="TreeGrafter"/>
</dbReference>
<dbReference type="GO" id="GO:0033198">
    <property type="term" value="P:response to ATP"/>
    <property type="evidence" value="ECO:0007669"/>
    <property type="project" value="InterPro"/>
</dbReference>
<dbReference type="Proteomes" id="UP000694388">
    <property type="component" value="Unplaced"/>
</dbReference>
<sequence>MPTSSPDGALKWRGCCVASCSFSWMTTLRSSLPSWFMLSTAVFSWVFLHQKAYQAKEEVKEVSVVSKLKGVSATGDVTMVGSGKGRVWDVAEYVVPSQGSHSFAVIIRTHETRGQQLGLCPEVENIVDANCKNDTDCLPKAHDFLLSGKKTGRCVLRNPQASTCELFAWCPVENEDDSITNPWLKSENFTLFIKNNVAFPRFNFSKGNLRPGKDMSYLRGCQHDSITNNYCPIFALGNIYRQIFNEDSTFTEKGAVLAILIDWSCNLDLGEQNCHPKYSFKRLDIQGKGYNFRFARHHTAPNGTDIRVLIKAYAIRFDIIVSGMAGKFDIIPTVINTAAALTSFGLVSLICDWLLLNFSRERNAIRNQKFEEVSQGKNTSATPSMVQADSDDLLKPRTSSNL</sequence>
<evidence type="ECO:0000256" key="14">
    <source>
        <dbReference type="RuleBase" id="RU000681"/>
    </source>
</evidence>
<dbReference type="AlphaFoldDB" id="A0A8C4Q960"/>
<comment type="subcellular location">
    <subcellularLocation>
        <location evidence="1">Cell membrane</location>
        <topology evidence="1">Multi-pass membrane protein</topology>
    </subcellularLocation>
    <subcellularLocation>
        <location evidence="14">Membrane</location>
        <topology evidence="14">Multi-pass membrane protein</topology>
    </subcellularLocation>
</comment>
<keyword evidence="4" id="KW-1003">Cell membrane</keyword>
<dbReference type="GO" id="GO:0098794">
    <property type="term" value="C:postsynapse"/>
    <property type="evidence" value="ECO:0007669"/>
    <property type="project" value="GOC"/>
</dbReference>
<dbReference type="PANTHER" id="PTHR10125:SF4">
    <property type="entry name" value="P2X PURINOCEPTOR 2"/>
    <property type="match status" value="1"/>
</dbReference>
<feature type="region of interest" description="Disordered" evidence="15">
    <location>
        <begin position="372"/>
        <end position="402"/>
    </location>
</feature>
<evidence type="ECO:0000256" key="15">
    <source>
        <dbReference type="SAM" id="MobiDB-lite"/>
    </source>
</evidence>
<evidence type="ECO:0000256" key="10">
    <source>
        <dbReference type="ARBA" id="ARBA00023180"/>
    </source>
</evidence>
<keyword evidence="7 14" id="KW-0406">Ion transport</keyword>
<evidence type="ECO:0000256" key="8">
    <source>
        <dbReference type="ARBA" id="ARBA00023136"/>
    </source>
</evidence>
<keyword evidence="11" id="KW-1071">Ligand-gated ion channel</keyword>
<keyword evidence="17" id="KW-1185">Reference proteome</keyword>
<comment type="catalytic activity">
    <reaction evidence="13">
        <text>Ca(2+)(in) = Ca(2+)(out)</text>
        <dbReference type="Rhea" id="RHEA:29671"/>
        <dbReference type="ChEBI" id="CHEBI:29108"/>
    </reaction>
</comment>
<dbReference type="GO" id="GO:0043235">
    <property type="term" value="C:receptor complex"/>
    <property type="evidence" value="ECO:0007669"/>
    <property type="project" value="TreeGrafter"/>
</dbReference>
<evidence type="ECO:0000256" key="13">
    <source>
        <dbReference type="ARBA" id="ARBA00036634"/>
    </source>
</evidence>
<keyword evidence="5 14" id="KW-0812">Transmembrane</keyword>
<dbReference type="GeneTree" id="ENSGT01020000230351"/>
<keyword evidence="10" id="KW-0325">Glycoprotein</keyword>
<accession>A0A8C4Q960</accession>
<dbReference type="InterPro" id="IPR059116">
    <property type="entry name" value="P2X_receptor"/>
</dbReference>
<keyword evidence="3 14" id="KW-0813">Transport</keyword>
<reference evidence="16" key="1">
    <citation type="submission" date="2025-08" db="UniProtKB">
        <authorList>
            <consortium name="Ensembl"/>
        </authorList>
    </citation>
    <scope>IDENTIFICATION</scope>
</reference>
<evidence type="ECO:0000256" key="6">
    <source>
        <dbReference type="ARBA" id="ARBA00022989"/>
    </source>
</evidence>
<dbReference type="InterPro" id="IPR001429">
    <property type="entry name" value="P2X_purnocptor"/>
</dbReference>
<evidence type="ECO:0000313" key="16">
    <source>
        <dbReference type="Ensembl" id="ENSEBUP00000011878.1"/>
    </source>
</evidence>
<keyword evidence="12 14" id="KW-0407">Ion channel</keyword>
<comment type="caution">
    <text evidence="14">Lacks conserved residue(s) required for the propagation of feature annotation.</text>
</comment>
<evidence type="ECO:0000256" key="12">
    <source>
        <dbReference type="ARBA" id="ARBA00023303"/>
    </source>
</evidence>
<organism evidence="16 17">
    <name type="scientific">Eptatretus burgeri</name>
    <name type="common">Inshore hagfish</name>
    <dbReference type="NCBI Taxonomy" id="7764"/>
    <lineage>
        <taxon>Eukaryota</taxon>
        <taxon>Metazoa</taxon>
        <taxon>Chordata</taxon>
        <taxon>Craniata</taxon>
        <taxon>Vertebrata</taxon>
        <taxon>Cyclostomata</taxon>
        <taxon>Myxini</taxon>
        <taxon>Myxiniformes</taxon>
        <taxon>Myxinidae</taxon>
        <taxon>Eptatretinae</taxon>
        <taxon>Eptatretus</taxon>
    </lineage>
</organism>
<evidence type="ECO:0000256" key="5">
    <source>
        <dbReference type="ARBA" id="ARBA00022692"/>
    </source>
</evidence>
<dbReference type="PANTHER" id="PTHR10125">
    <property type="entry name" value="P2X PURINOCEPTOR"/>
    <property type="match status" value="1"/>
</dbReference>
<dbReference type="InterPro" id="IPR027309">
    <property type="entry name" value="P2X_extracellular_dom_sf"/>
</dbReference>
<dbReference type="FunFam" id="2.60.490.10:FF:000001">
    <property type="entry name" value="P2X purinoceptor"/>
    <property type="match status" value="1"/>
</dbReference>
<dbReference type="PRINTS" id="PR01307">
    <property type="entry name" value="P2XRECEPTOR"/>
</dbReference>
<feature type="compositionally biased region" description="Polar residues" evidence="15">
    <location>
        <begin position="375"/>
        <end position="387"/>
    </location>
</feature>
<evidence type="ECO:0000256" key="4">
    <source>
        <dbReference type="ARBA" id="ARBA00022475"/>
    </source>
</evidence>
<evidence type="ECO:0000256" key="9">
    <source>
        <dbReference type="ARBA" id="ARBA00023157"/>
    </source>
</evidence>
<proteinExistence type="inferred from homology"/>
<dbReference type="NCBIfam" id="TIGR00863">
    <property type="entry name" value="P2X"/>
    <property type="match status" value="1"/>
</dbReference>
<evidence type="ECO:0000256" key="1">
    <source>
        <dbReference type="ARBA" id="ARBA00004651"/>
    </source>
</evidence>
<comment type="similarity">
    <text evidence="2 14">Belongs to the P2X receptor family.</text>
</comment>
<dbReference type="Ensembl" id="ENSEBUT00000012454.1">
    <property type="protein sequence ID" value="ENSEBUP00000011878.1"/>
    <property type="gene ID" value="ENSEBUG00000007600.1"/>
</dbReference>
<name>A0A8C4Q960_EPTBU</name>
<keyword evidence="9" id="KW-1015">Disulfide bond</keyword>
<evidence type="ECO:0000256" key="2">
    <source>
        <dbReference type="ARBA" id="ARBA00009848"/>
    </source>
</evidence>
<evidence type="ECO:0000313" key="17">
    <source>
        <dbReference type="Proteomes" id="UP000694388"/>
    </source>
</evidence>
<dbReference type="Pfam" id="PF00864">
    <property type="entry name" value="P2X_receptor"/>
    <property type="match status" value="1"/>
</dbReference>
<reference evidence="16" key="2">
    <citation type="submission" date="2025-09" db="UniProtKB">
        <authorList>
            <consortium name="Ensembl"/>
        </authorList>
    </citation>
    <scope>IDENTIFICATION</scope>
</reference>
<keyword evidence="6 14" id="KW-1133">Transmembrane helix</keyword>
<protein>
    <recommendedName>
        <fullName evidence="14">P2X purinoceptor</fullName>
    </recommendedName>
</protein>
<dbReference type="Gene3D" id="1.10.287.940">
    <property type="entry name" value="atp-gated p2x4 ion channel"/>
    <property type="match status" value="1"/>
</dbReference>
<dbReference type="GO" id="GO:0005886">
    <property type="term" value="C:plasma membrane"/>
    <property type="evidence" value="ECO:0007669"/>
    <property type="project" value="UniProtKB-SubCell"/>
</dbReference>
<evidence type="ECO:0000256" key="3">
    <source>
        <dbReference type="ARBA" id="ARBA00022448"/>
    </source>
</evidence>
<comment type="function">
    <text evidence="14">Receptor for ATP that acts as a ligand-gated ion channel.</text>
</comment>
<keyword evidence="14" id="KW-0675">Receptor</keyword>
<dbReference type="GO" id="GO:0004931">
    <property type="term" value="F:extracellularly ATP-gated monoatomic cation channel activity"/>
    <property type="evidence" value="ECO:0007669"/>
    <property type="project" value="InterPro"/>
</dbReference>
<feature type="transmembrane region" description="Helical" evidence="14">
    <location>
        <begin position="334"/>
        <end position="356"/>
    </location>
</feature>
<evidence type="ECO:0000256" key="11">
    <source>
        <dbReference type="ARBA" id="ARBA00023286"/>
    </source>
</evidence>
<dbReference type="GO" id="GO:0001614">
    <property type="term" value="F:purinergic nucleotide receptor activity"/>
    <property type="evidence" value="ECO:0007669"/>
    <property type="project" value="InterPro"/>
</dbReference>
<evidence type="ECO:0000256" key="7">
    <source>
        <dbReference type="ARBA" id="ARBA00023065"/>
    </source>
</evidence>
<keyword evidence="8 14" id="KW-0472">Membrane</keyword>